<keyword evidence="2" id="KW-0004">4Fe-4S</keyword>
<dbReference type="Pfam" id="PF16199">
    <property type="entry name" value="Radical_SAM_C"/>
    <property type="match status" value="1"/>
</dbReference>
<evidence type="ECO:0000259" key="7">
    <source>
        <dbReference type="PROSITE" id="PS51918"/>
    </source>
</evidence>
<sequence>MKEQRLYYKYSDYLKEKYGEKVYKLPINLPITCPNRLDGNGCSFCSEVGTGFEALASQVSVTEQLERTKILIEKKYKAKKYIAYFQNYTNTFMKLDVFQAYICEAASCPDIVEISISTRPDCIQKEYLDVLKSISEKYQVAISIELGLQTVNYHTLDTINRGHGLAEYIDAVLMIQSYAFPICTHIILNLPGDSMRDAIESAKILSALKIDIVKIHSLYIAKNTKLSYEYESGTIKICSKEEYIQRLIAFLEHLSPEIVVERLFSRVPEKDSLFSNWNTSWWKLQDEVIAKMNEQESYQGKCFCYLNGSAMKKLS</sequence>
<dbReference type="EMBL" id="CACRTG010000046">
    <property type="protein sequence ID" value="VYT40635.1"/>
    <property type="molecule type" value="Genomic_DNA"/>
</dbReference>
<gene>
    <name evidence="8" type="ORF">CNLFYP112_00962</name>
</gene>
<keyword evidence="5" id="KW-0408">Iron</keyword>
<organism evidence="8">
    <name type="scientific">[Clostridium] nexile</name>
    <dbReference type="NCBI Taxonomy" id="29361"/>
    <lineage>
        <taxon>Bacteria</taxon>
        <taxon>Bacillati</taxon>
        <taxon>Bacillota</taxon>
        <taxon>Clostridia</taxon>
        <taxon>Lachnospirales</taxon>
        <taxon>Lachnospiraceae</taxon>
        <taxon>Tyzzerella</taxon>
    </lineage>
</organism>
<reference evidence="8" key="1">
    <citation type="submission" date="2019-11" db="EMBL/GenBank/DDBJ databases">
        <authorList>
            <person name="Feng L."/>
        </authorList>
    </citation>
    <scope>NUCLEOTIDE SEQUENCE</scope>
    <source>
        <strain evidence="8">CnexileLFYP112</strain>
    </source>
</reference>
<keyword evidence="3" id="KW-0949">S-adenosyl-L-methionine</keyword>
<dbReference type="InterPro" id="IPR039661">
    <property type="entry name" value="ELP3"/>
</dbReference>
<keyword evidence="6" id="KW-0411">Iron-sulfur</keyword>
<dbReference type="SFLD" id="SFLDG01086">
    <property type="entry name" value="elongater_protein-like"/>
    <property type="match status" value="1"/>
</dbReference>
<feature type="domain" description="Radical SAM core" evidence="7">
    <location>
        <begin position="17"/>
        <end position="257"/>
    </location>
</feature>
<name>A0A6N2WDJ4_9FIRM</name>
<dbReference type="SUPFAM" id="SSF102114">
    <property type="entry name" value="Radical SAM enzymes"/>
    <property type="match status" value="1"/>
</dbReference>
<dbReference type="InterPro" id="IPR023404">
    <property type="entry name" value="rSAM_horseshoe"/>
</dbReference>
<dbReference type="GO" id="GO:0046872">
    <property type="term" value="F:metal ion binding"/>
    <property type="evidence" value="ECO:0007669"/>
    <property type="project" value="UniProtKB-KW"/>
</dbReference>
<dbReference type="SMART" id="SM00729">
    <property type="entry name" value="Elp3"/>
    <property type="match status" value="1"/>
</dbReference>
<dbReference type="Pfam" id="PF04055">
    <property type="entry name" value="Radical_SAM"/>
    <property type="match status" value="1"/>
</dbReference>
<evidence type="ECO:0000256" key="2">
    <source>
        <dbReference type="ARBA" id="ARBA00022485"/>
    </source>
</evidence>
<dbReference type="SFLD" id="SFLDG01091">
    <property type="entry name" value="uncharacterized_CHP01210-like"/>
    <property type="match status" value="1"/>
</dbReference>
<dbReference type="InterPro" id="IPR032432">
    <property type="entry name" value="Radical_SAM_C"/>
</dbReference>
<keyword evidence="4" id="KW-0479">Metal-binding</keyword>
<dbReference type="AlphaFoldDB" id="A0A6N2WDJ4"/>
<proteinExistence type="predicted"/>
<dbReference type="Gene3D" id="3.80.30.20">
    <property type="entry name" value="tm_1862 like domain"/>
    <property type="match status" value="1"/>
</dbReference>
<evidence type="ECO:0000256" key="6">
    <source>
        <dbReference type="ARBA" id="ARBA00023014"/>
    </source>
</evidence>
<dbReference type="GO" id="GO:0051539">
    <property type="term" value="F:4 iron, 4 sulfur cluster binding"/>
    <property type="evidence" value="ECO:0007669"/>
    <property type="project" value="UniProtKB-KW"/>
</dbReference>
<evidence type="ECO:0000256" key="3">
    <source>
        <dbReference type="ARBA" id="ARBA00022691"/>
    </source>
</evidence>
<dbReference type="PANTHER" id="PTHR11135">
    <property type="entry name" value="HISTONE ACETYLTRANSFERASE-RELATED"/>
    <property type="match status" value="1"/>
</dbReference>
<protein>
    <submittedName>
        <fullName evidence="8">Coproporphyrinogen III oxidase</fullName>
    </submittedName>
</protein>
<dbReference type="SFLD" id="SFLDS00029">
    <property type="entry name" value="Radical_SAM"/>
    <property type="match status" value="1"/>
</dbReference>
<dbReference type="PROSITE" id="PS51918">
    <property type="entry name" value="RADICAL_SAM"/>
    <property type="match status" value="1"/>
</dbReference>
<dbReference type="NCBIfam" id="TIGR01212">
    <property type="entry name" value="TIGR01212 family radical SAM protein"/>
    <property type="match status" value="1"/>
</dbReference>
<evidence type="ECO:0000256" key="1">
    <source>
        <dbReference type="ARBA" id="ARBA00001966"/>
    </source>
</evidence>
<dbReference type="InterPro" id="IPR006638">
    <property type="entry name" value="Elp3/MiaA/NifB-like_rSAM"/>
</dbReference>
<dbReference type="InterPro" id="IPR058240">
    <property type="entry name" value="rSAM_sf"/>
</dbReference>
<dbReference type="PANTHER" id="PTHR11135:SF1">
    <property type="entry name" value="PROTEIN YHCC"/>
    <property type="match status" value="1"/>
</dbReference>
<evidence type="ECO:0000313" key="8">
    <source>
        <dbReference type="EMBL" id="VYT40635.1"/>
    </source>
</evidence>
<dbReference type="InterPro" id="IPR005911">
    <property type="entry name" value="YhcC-like"/>
</dbReference>
<accession>A0A6N2WDJ4</accession>
<comment type="cofactor">
    <cofactor evidence="1">
        <name>[4Fe-4S] cluster</name>
        <dbReference type="ChEBI" id="CHEBI:49883"/>
    </cofactor>
</comment>
<dbReference type="GO" id="GO:0003824">
    <property type="term" value="F:catalytic activity"/>
    <property type="evidence" value="ECO:0007669"/>
    <property type="project" value="InterPro"/>
</dbReference>
<evidence type="ECO:0000256" key="4">
    <source>
        <dbReference type="ARBA" id="ARBA00022723"/>
    </source>
</evidence>
<dbReference type="InterPro" id="IPR007197">
    <property type="entry name" value="rSAM"/>
</dbReference>
<evidence type="ECO:0000256" key="5">
    <source>
        <dbReference type="ARBA" id="ARBA00023004"/>
    </source>
</evidence>